<comment type="caution">
    <text evidence="1">The sequence shown here is derived from an EMBL/GenBank/DDBJ whole genome shotgun (WGS) entry which is preliminary data.</text>
</comment>
<dbReference type="EMBL" id="MU117974">
    <property type="protein sequence ID" value="KAF9651665.1"/>
    <property type="molecule type" value="Genomic_DNA"/>
</dbReference>
<gene>
    <name evidence="1" type="ORF">BDM02DRAFT_679645</name>
</gene>
<protein>
    <submittedName>
        <fullName evidence="1">Uncharacterized protein</fullName>
    </submittedName>
</protein>
<proteinExistence type="predicted"/>
<sequence>MIEGGMKQRLRPPSRQFTIDSDVGVSSTGSPSTTMMQPAGSPRAEVFNDPNGSTTPSSKIAVKGDLWGIIEKTTHNFHLPVFRVPPEVLEAIFLRLLQVIRASSPHGTAEPGSFNFLFVCRHWYEVAINAQNLWCYWDSKTERWSTFLDRSKRAPLHLRFFSNVAQDWGKKPAEAAAEMFQSLEVQSRFIDVDFHGARLFVDMYLGLSKNWSRPEYPSPLKSFRLRTADGHIVSRGMSHTPIVVPSHYWLKLFPELDELELRDCRCDWDAPIFFTSSLRRLAIVCRDPFSNPKMLQIESMIYHNRALDHLELSAPTGCQPSQTLSPSLPFLRTLGVSGMLPDAIKLLQYLNSPRTLERLDLVLITDVFGELDFGGPFLRGFHAQRATIRWVDVELKNSSIVVRSFNSLDNATEPFSVIEIVQGRSPQPPGTRLWQKLNIYAVCSAALPLESVEKLSVRGEGQYKAGWSRNVIKLFEVLSPTLREIEAFVPGLALQGPNYLT</sequence>
<reference evidence="1" key="1">
    <citation type="submission" date="2019-10" db="EMBL/GenBank/DDBJ databases">
        <authorList>
            <consortium name="DOE Joint Genome Institute"/>
            <person name="Kuo A."/>
            <person name="Miyauchi S."/>
            <person name="Kiss E."/>
            <person name="Drula E."/>
            <person name="Kohler A."/>
            <person name="Sanchez-Garcia M."/>
            <person name="Andreopoulos B."/>
            <person name="Barry K.W."/>
            <person name="Bonito G."/>
            <person name="Buee M."/>
            <person name="Carver A."/>
            <person name="Chen C."/>
            <person name="Cichocki N."/>
            <person name="Clum A."/>
            <person name="Culley D."/>
            <person name="Crous P.W."/>
            <person name="Fauchery L."/>
            <person name="Girlanda M."/>
            <person name="Hayes R."/>
            <person name="Keri Z."/>
            <person name="Labutti K."/>
            <person name="Lipzen A."/>
            <person name="Lombard V."/>
            <person name="Magnuson J."/>
            <person name="Maillard F."/>
            <person name="Morin E."/>
            <person name="Murat C."/>
            <person name="Nolan M."/>
            <person name="Ohm R."/>
            <person name="Pangilinan J."/>
            <person name="Pereira M."/>
            <person name="Perotto S."/>
            <person name="Peter M."/>
            <person name="Riley R."/>
            <person name="Sitrit Y."/>
            <person name="Stielow B."/>
            <person name="Szollosi G."/>
            <person name="Zifcakova L."/>
            <person name="Stursova M."/>
            <person name="Spatafora J.W."/>
            <person name="Tedersoo L."/>
            <person name="Vaario L.-M."/>
            <person name="Yamada A."/>
            <person name="Yan M."/>
            <person name="Wang P."/>
            <person name="Xu J."/>
            <person name="Bruns T."/>
            <person name="Baldrian P."/>
            <person name="Vilgalys R."/>
            <person name="Henrissat B."/>
            <person name="Grigoriev I.V."/>
            <person name="Hibbett D."/>
            <person name="Nagy L.G."/>
            <person name="Martin F.M."/>
        </authorList>
    </citation>
    <scope>NUCLEOTIDE SEQUENCE</scope>
    <source>
        <strain evidence="1">P2</strain>
    </source>
</reference>
<name>A0ACB6ZPB2_THEGA</name>
<accession>A0ACB6ZPB2</accession>
<evidence type="ECO:0000313" key="2">
    <source>
        <dbReference type="Proteomes" id="UP000886501"/>
    </source>
</evidence>
<keyword evidence="2" id="KW-1185">Reference proteome</keyword>
<organism evidence="1 2">
    <name type="scientific">Thelephora ganbajun</name>
    <name type="common">Ganba fungus</name>
    <dbReference type="NCBI Taxonomy" id="370292"/>
    <lineage>
        <taxon>Eukaryota</taxon>
        <taxon>Fungi</taxon>
        <taxon>Dikarya</taxon>
        <taxon>Basidiomycota</taxon>
        <taxon>Agaricomycotina</taxon>
        <taxon>Agaricomycetes</taxon>
        <taxon>Thelephorales</taxon>
        <taxon>Thelephoraceae</taxon>
        <taxon>Thelephora</taxon>
    </lineage>
</organism>
<dbReference type="Proteomes" id="UP000886501">
    <property type="component" value="Unassembled WGS sequence"/>
</dbReference>
<reference evidence="1" key="2">
    <citation type="journal article" date="2020" name="Nat. Commun.">
        <title>Large-scale genome sequencing of mycorrhizal fungi provides insights into the early evolution of symbiotic traits.</title>
        <authorList>
            <person name="Miyauchi S."/>
            <person name="Kiss E."/>
            <person name="Kuo A."/>
            <person name="Drula E."/>
            <person name="Kohler A."/>
            <person name="Sanchez-Garcia M."/>
            <person name="Morin E."/>
            <person name="Andreopoulos B."/>
            <person name="Barry K.W."/>
            <person name="Bonito G."/>
            <person name="Buee M."/>
            <person name="Carver A."/>
            <person name="Chen C."/>
            <person name="Cichocki N."/>
            <person name="Clum A."/>
            <person name="Culley D."/>
            <person name="Crous P.W."/>
            <person name="Fauchery L."/>
            <person name="Girlanda M."/>
            <person name="Hayes R.D."/>
            <person name="Keri Z."/>
            <person name="LaButti K."/>
            <person name="Lipzen A."/>
            <person name="Lombard V."/>
            <person name="Magnuson J."/>
            <person name="Maillard F."/>
            <person name="Murat C."/>
            <person name="Nolan M."/>
            <person name="Ohm R.A."/>
            <person name="Pangilinan J."/>
            <person name="Pereira M.F."/>
            <person name="Perotto S."/>
            <person name="Peter M."/>
            <person name="Pfister S."/>
            <person name="Riley R."/>
            <person name="Sitrit Y."/>
            <person name="Stielow J.B."/>
            <person name="Szollosi G."/>
            <person name="Zifcakova L."/>
            <person name="Stursova M."/>
            <person name="Spatafora J.W."/>
            <person name="Tedersoo L."/>
            <person name="Vaario L.M."/>
            <person name="Yamada A."/>
            <person name="Yan M."/>
            <person name="Wang P."/>
            <person name="Xu J."/>
            <person name="Bruns T."/>
            <person name="Baldrian P."/>
            <person name="Vilgalys R."/>
            <person name="Dunand C."/>
            <person name="Henrissat B."/>
            <person name="Grigoriev I.V."/>
            <person name="Hibbett D."/>
            <person name="Nagy L.G."/>
            <person name="Martin F.M."/>
        </authorList>
    </citation>
    <scope>NUCLEOTIDE SEQUENCE</scope>
    <source>
        <strain evidence="1">P2</strain>
    </source>
</reference>
<evidence type="ECO:0000313" key="1">
    <source>
        <dbReference type="EMBL" id="KAF9651665.1"/>
    </source>
</evidence>